<dbReference type="OrthoDB" id="4704294at2"/>
<evidence type="ECO:0000313" key="3">
    <source>
        <dbReference type="Proteomes" id="UP000294881"/>
    </source>
</evidence>
<feature type="domain" description="Carboxymuconolactone decarboxylase-like" evidence="1">
    <location>
        <begin position="39"/>
        <end position="118"/>
    </location>
</feature>
<organism evidence="2 3">
    <name type="scientific">Camelimonas lactis</name>
    <dbReference type="NCBI Taxonomy" id="659006"/>
    <lineage>
        <taxon>Bacteria</taxon>
        <taxon>Pseudomonadati</taxon>
        <taxon>Pseudomonadota</taxon>
        <taxon>Alphaproteobacteria</taxon>
        <taxon>Hyphomicrobiales</taxon>
        <taxon>Chelatococcaceae</taxon>
        <taxon>Camelimonas</taxon>
    </lineage>
</organism>
<dbReference type="RefSeq" id="WP_132002480.1">
    <property type="nucleotide sequence ID" value="NZ_JBHUNN010000002.1"/>
</dbReference>
<dbReference type="Gene3D" id="1.20.1290.10">
    <property type="entry name" value="AhpD-like"/>
    <property type="match status" value="1"/>
</dbReference>
<dbReference type="GO" id="GO:0051920">
    <property type="term" value="F:peroxiredoxin activity"/>
    <property type="evidence" value="ECO:0007669"/>
    <property type="project" value="InterPro"/>
</dbReference>
<reference evidence="2 3" key="1">
    <citation type="submission" date="2019-03" db="EMBL/GenBank/DDBJ databases">
        <title>Genomic Encyclopedia of Type Strains, Phase IV (KMG-IV): sequencing the most valuable type-strain genomes for metagenomic binning, comparative biology and taxonomic classification.</title>
        <authorList>
            <person name="Goeker M."/>
        </authorList>
    </citation>
    <scope>NUCLEOTIDE SEQUENCE [LARGE SCALE GENOMIC DNA]</scope>
    <source>
        <strain evidence="2 3">DSM 22958</strain>
    </source>
</reference>
<name>A0A4V2RXY8_9HYPH</name>
<dbReference type="EMBL" id="SLWL01000001">
    <property type="protein sequence ID" value="TCO16278.1"/>
    <property type="molecule type" value="Genomic_DNA"/>
</dbReference>
<gene>
    <name evidence="2" type="ORF">EV666_101533</name>
</gene>
<dbReference type="PANTHER" id="PTHR34846:SF11">
    <property type="entry name" value="4-CARBOXYMUCONOLACTONE DECARBOXYLASE FAMILY PROTEIN (AFU_ORTHOLOGUE AFUA_6G11590)"/>
    <property type="match status" value="1"/>
</dbReference>
<comment type="caution">
    <text evidence="2">The sequence shown here is derived from an EMBL/GenBank/DDBJ whole genome shotgun (WGS) entry which is preliminary data.</text>
</comment>
<dbReference type="Proteomes" id="UP000294881">
    <property type="component" value="Unassembled WGS sequence"/>
</dbReference>
<evidence type="ECO:0000259" key="1">
    <source>
        <dbReference type="Pfam" id="PF02627"/>
    </source>
</evidence>
<keyword evidence="3" id="KW-1185">Reference proteome</keyword>
<proteinExistence type="predicted"/>
<evidence type="ECO:0000313" key="2">
    <source>
        <dbReference type="EMBL" id="TCO16278.1"/>
    </source>
</evidence>
<dbReference type="InterPro" id="IPR029032">
    <property type="entry name" value="AhpD-like"/>
</dbReference>
<dbReference type="SUPFAM" id="SSF69118">
    <property type="entry name" value="AhpD-like"/>
    <property type="match status" value="1"/>
</dbReference>
<dbReference type="AlphaFoldDB" id="A0A4V2RXY8"/>
<dbReference type="Pfam" id="PF02627">
    <property type="entry name" value="CMD"/>
    <property type="match status" value="1"/>
</dbReference>
<accession>A0A4V2RXY8</accession>
<sequence length="184" mass="20961">MARIPYFDRAEADAEVEKIYAKLPPLNLFRMMGHSGRLMGQFVKFGNQLLIHSDLDPVLREIAIVRVGVLSRASYEVYQHEAICRSYGMPEEKIRAIHEGPDAAAFNELEKQVMRLTDDIVHNVRASDATFNPVLEKLGPKHTQHLVFSIGFYMMVSRFLENFDVDIEDDGRPAGLDLPGMEKR</sequence>
<dbReference type="InterPro" id="IPR003779">
    <property type="entry name" value="CMD-like"/>
</dbReference>
<dbReference type="PANTHER" id="PTHR34846">
    <property type="entry name" value="4-CARBOXYMUCONOLACTONE DECARBOXYLASE FAMILY PROTEIN (AFU_ORTHOLOGUE AFUA_6G11590)"/>
    <property type="match status" value="1"/>
</dbReference>
<protein>
    <submittedName>
        <fullName evidence="2">Carboxymuconolactone decarboxylase family protein</fullName>
    </submittedName>
</protein>